<organism evidence="2 3">
    <name type="scientific">Botryobasidium botryosum (strain FD-172 SS1)</name>
    <dbReference type="NCBI Taxonomy" id="930990"/>
    <lineage>
        <taxon>Eukaryota</taxon>
        <taxon>Fungi</taxon>
        <taxon>Dikarya</taxon>
        <taxon>Basidiomycota</taxon>
        <taxon>Agaricomycotina</taxon>
        <taxon>Agaricomycetes</taxon>
        <taxon>Cantharellales</taxon>
        <taxon>Botryobasidiaceae</taxon>
        <taxon>Botryobasidium</taxon>
    </lineage>
</organism>
<gene>
    <name evidence="2" type="ORF">BOTBODRAFT_28871</name>
</gene>
<keyword evidence="3" id="KW-1185">Reference proteome</keyword>
<evidence type="ECO:0000256" key="1">
    <source>
        <dbReference type="SAM" id="MobiDB-lite"/>
    </source>
</evidence>
<name>A0A067MSC1_BOTB1</name>
<protein>
    <submittedName>
        <fullName evidence="2">Uncharacterized protein</fullName>
    </submittedName>
</protein>
<evidence type="ECO:0000313" key="3">
    <source>
        <dbReference type="Proteomes" id="UP000027195"/>
    </source>
</evidence>
<dbReference type="Proteomes" id="UP000027195">
    <property type="component" value="Unassembled WGS sequence"/>
</dbReference>
<feature type="compositionally biased region" description="Low complexity" evidence="1">
    <location>
        <begin position="56"/>
        <end position="70"/>
    </location>
</feature>
<feature type="region of interest" description="Disordered" evidence="1">
    <location>
        <begin position="46"/>
        <end position="78"/>
    </location>
</feature>
<feature type="region of interest" description="Disordered" evidence="1">
    <location>
        <begin position="1"/>
        <end position="26"/>
    </location>
</feature>
<reference evidence="3" key="1">
    <citation type="journal article" date="2014" name="Proc. Natl. Acad. Sci. U.S.A.">
        <title>Extensive sampling of basidiomycete genomes demonstrates inadequacy of the white-rot/brown-rot paradigm for wood decay fungi.</title>
        <authorList>
            <person name="Riley R."/>
            <person name="Salamov A.A."/>
            <person name="Brown D.W."/>
            <person name="Nagy L.G."/>
            <person name="Floudas D."/>
            <person name="Held B.W."/>
            <person name="Levasseur A."/>
            <person name="Lombard V."/>
            <person name="Morin E."/>
            <person name="Otillar R."/>
            <person name="Lindquist E.A."/>
            <person name="Sun H."/>
            <person name="LaButti K.M."/>
            <person name="Schmutz J."/>
            <person name="Jabbour D."/>
            <person name="Luo H."/>
            <person name="Baker S.E."/>
            <person name="Pisabarro A.G."/>
            <person name="Walton J.D."/>
            <person name="Blanchette R.A."/>
            <person name="Henrissat B."/>
            <person name="Martin F."/>
            <person name="Cullen D."/>
            <person name="Hibbett D.S."/>
            <person name="Grigoriev I.V."/>
        </authorList>
    </citation>
    <scope>NUCLEOTIDE SEQUENCE [LARGE SCALE GENOMIC DNA]</scope>
    <source>
        <strain evidence="3">FD-172 SS1</strain>
    </source>
</reference>
<sequence>MFKSISRVFHRRSHDDASHLVPNSASTSSSELQSYIQYVQQDVMFTGVGPVDPPARRNNTPRRSSPNHSNDITYTGAGPQYHDITFTGAGAGTPYTDITYTGAKSPSASQYQDVTFTGAGPSPSMVLSRPWASRRPYRDIMNTGADSYMPASGNFL</sequence>
<dbReference type="EMBL" id="KL198021">
    <property type="protein sequence ID" value="KDQ18499.1"/>
    <property type="molecule type" value="Genomic_DNA"/>
</dbReference>
<dbReference type="AlphaFoldDB" id="A0A067MSC1"/>
<evidence type="ECO:0000313" key="2">
    <source>
        <dbReference type="EMBL" id="KDQ18499.1"/>
    </source>
</evidence>
<proteinExistence type="predicted"/>
<dbReference type="InParanoid" id="A0A067MSC1"/>
<accession>A0A067MSC1</accession>
<dbReference type="HOGENOM" id="CLU_1717558_0_0_1"/>